<comment type="catalytic activity">
    <reaction evidence="9 10">
        <text>L-cysteinyl-[protein] + hexadecanoyl-CoA = S-hexadecanoyl-L-cysteinyl-[protein] + CoA</text>
        <dbReference type="Rhea" id="RHEA:36683"/>
        <dbReference type="Rhea" id="RHEA-COMP:10131"/>
        <dbReference type="Rhea" id="RHEA-COMP:11032"/>
        <dbReference type="ChEBI" id="CHEBI:29950"/>
        <dbReference type="ChEBI" id="CHEBI:57287"/>
        <dbReference type="ChEBI" id="CHEBI:57379"/>
        <dbReference type="ChEBI" id="CHEBI:74151"/>
        <dbReference type="EC" id="2.3.1.225"/>
    </reaction>
</comment>
<dbReference type="PANTHER" id="PTHR22883:SF43">
    <property type="entry name" value="PALMITOYLTRANSFERASE APP"/>
    <property type="match status" value="1"/>
</dbReference>
<feature type="transmembrane region" description="Helical" evidence="10">
    <location>
        <begin position="193"/>
        <end position="210"/>
    </location>
</feature>
<evidence type="ECO:0000256" key="10">
    <source>
        <dbReference type="RuleBase" id="RU079119"/>
    </source>
</evidence>
<dbReference type="PANTHER" id="PTHR22883">
    <property type="entry name" value="ZINC FINGER DHHC DOMAIN CONTAINING PROTEIN"/>
    <property type="match status" value="1"/>
</dbReference>
<evidence type="ECO:0000256" key="1">
    <source>
        <dbReference type="ARBA" id="ARBA00004127"/>
    </source>
</evidence>
<comment type="similarity">
    <text evidence="10">Belongs to the DHHC palmitoyltransferase family.</text>
</comment>
<keyword evidence="8 10" id="KW-0012">Acyltransferase</keyword>
<dbReference type="InterPro" id="IPR001594">
    <property type="entry name" value="Palmitoyltrfase_DHHC"/>
</dbReference>
<dbReference type="Proteomes" id="UP000030758">
    <property type="component" value="Unassembled WGS sequence"/>
</dbReference>
<keyword evidence="7" id="KW-0449">Lipoprotein</keyword>
<feature type="transmembrane region" description="Helical" evidence="10">
    <location>
        <begin position="309"/>
        <end position="334"/>
    </location>
</feature>
<evidence type="ECO:0000256" key="3">
    <source>
        <dbReference type="ARBA" id="ARBA00022692"/>
    </source>
</evidence>
<keyword evidence="5 10" id="KW-0472">Membrane</keyword>
<evidence type="ECO:0000256" key="2">
    <source>
        <dbReference type="ARBA" id="ARBA00022679"/>
    </source>
</evidence>
<evidence type="ECO:0000256" key="9">
    <source>
        <dbReference type="ARBA" id="ARBA00048048"/>
    </source>
</evidence>
<keyword evidence="14" id="KW-1185">Reference proteome</keyword>
<gene>
    <name evidence="12" type="ORF">M513_04121</name>
    <name evidence="13" type="ORF">M514_04121</name>
</gene>
<evidence type="ECO:0000313" key="13">
    <source>
        <dbReference type="EMBL" id="KFD68416.1"/>
    </source>
</evidence>
<proteinExistence type="inferred from homology"/>
<dbReference type="GO" id="GO:0006612">
    <property type="term" value="P:protein targeting to membrane"/>
    <property type="evidence" value="ECO:0007669"/>
    <property type="project" value="TreeGrafter"/>
</dbReference>
<dbReference type="EMBL" id="KL363203">
    <property type="protein sequence ID" value="KFD54939.1"/>
    <property type="molecule type" value="Genomic_DNA"/>
</dbReference>
<sequence length="451" mass="50342">MAAAFRQQTSSVLISKKQLHSHRNIVKGMASANPFTADRPLQTNIPIYCRKVSLLENVRIPQPSMCLVDVWQSSALGPIVIHPFGSSLERENFAKPPEPINISLMGCAATPLGNLHTQRERHNVSKGEWISMAASTKRQWQQLQGRNRLCCSGRIIMAKQIGIFLLAIFLILATLFLFFYFDGPFLYSNLSPAVPAVAFVLSLLVIGSLLRTSFSDPGIVPRATPAEAMATEREVFERSDGEGVAHTRSPRVKEVLINGQVVKLKYCYTCKIYRPPRTSHCSVCDNCIERFDHHCPWVGNCIGKRNYRYFYVFLLSLSFLCVFIFACVVVHAVLVTKEKNFVQFIQECPGSLVVALICFFSVWSVLGLTGFHSYLITANQTTNEDIKGQFDGKKEGRNGYRNPYSAGNFFRDCANALCGPQYPSLIDRRGLVPVATQIDIRVTTSVDAVVP</sequence>
<feature type="transmembrane region" description="Helical" evidence="10">
    <location>
        <begin position="354"/>
        <end position="377"/>
    </location>
</feature>
<evidence type="ECO:0000256" key="8">
    <source>
        <dbReference type="ARBA" id="ARBA00023315"/>
    </source>
</evidence>
<feature type="transmembrane region" description="Helical" evidence="10">
    <location>
        <begin position="161"/>
        <end position="181"/>
    </location>
</feature>
<evidence type="ECO:0000256" key="7">
    <source>
        <dbReference type="ARBA" id="ARBA00023288"/>
    </source>
</evidence>
<dbReference type="InterPro" id="IPR039859">
    <property type="entry name" value="PFA4/ZDH16/20/ERF2-like"/>
</dbReference>
<name>A0A085MCJ3_9BILA</name>
<protein>
    <recommendedName>
        <fullName evidence="10">Palmitoyltransferase</fullName>
        <ecNumber evidence="10">2.3.1.225</ecNumber>
    </recommendedName>
</protein>
<dbReference type="EC" id="2.3.1.225" evidence="10"/>
<evidence type="ECO:0000256" key="6">
    <source>
        <dbReference type="ARBA" id="ARBA00023139"/>
    </source>
</evidence>
<comment type="subcellular location">
    <subcellularLocation>
        <location evidence="1">Endomembrane system</location>
        <topology evidence="1">Multi-pass membrane protein</topology>
    </subcellularLocation>
</comment>
<evidence type="ECO:0000313" key="12">
    <source>
        <dbReference type="EMBL" id="KFD54939.1"/>
    </source>
</evidence>
<keyword evidence="6" id="KW-0564">Palmitate</keyword>
<evidence type="ECO:0000256" key="4">
    <source>
        <dbReference type="ARBA" id="ARBA00022989"/>
    </source>
</evidence>
<dbReference type="Proteomes" id="UP000030764">
    <property type="component" value="Unassembled WGS sequence"/>
</dbReference>
<dbReference type="EMBL" id="KL367505">
    <property type="protein sequence ID" value="KFD68416.1"/>
    <property type="molecule type" value="Genomic_DNA"/>
</dbReference>
<dbReference type="GO" id="GO:0005794">
    <property type="term" value="C:Golgi apparatus"/>
    <property type="evidence" value="ECO:0007669"/>
    <property type="project" value="TreeGrafter"/>
</dbReference>
<keyword evidence="4 10" id="KW-1133">Transmembrane helix</keyword>
<reference evidence="12 14" key="1">
    <citation type="journal article" date="2014" name="Nat. Genet.">
        <title>Genome and transcriptome of the porcine whipworm Trichuris suis.</title>
        <authorList>
            <person name="Jex A.R."/>
            <person name="Nejsum P."/>
            <person name="Schwarz E.M."/>
            <person name="Hu L."/>
            <person name="Young N.D."/>
            <person name="Hall R.S."/>
            <person name="Korhonen P.K."/>
            <person name="Liao S."/>
            <person name="Thamsborg S."/>
            <person name="Xia J."/>
            <person name="Xu P."/>
            <person name="Wang S."/>
            <person name="Scheerlinck J.P."/>
            <person name="Hofmann A."/>
            <person name="Sternberg P.W."/>
            <person name="Wang J."/>
            <person name="Gasser R.B."/>
        </authorList>
    </citation>
    <scope>NUCLEOTIDE SEQUENCE [LARGE SCALE GENOMIC DNA]</scope>
    <source>
        <strain evidence="13">DCEP-RM93F</strain>
        <strain evidence="12">DCEP-RM93M</strain>
    </source>
</reference>
<organism evidence="12 14">
    <name type="scientific">Trichuris suis</name>
    <name type="common">pig whipworm</name>
    <dbReference type="NCBI Taxonomy" id="68888"/>
    <lineage>
        <taxon>Eukaryota</taxon>
        <taxon>Metazoa</taxon>
        <taxon>Ecdysozoa</taxon>
        <taxon>Nematoda</taxon>
        <taxon>Enoplea</taxon>
        <taxon>Dorylaimia</taxon>
        <taxon>Trichinellida</taxon>
        <taxon>Trichuridae</taxon>
        <taxon>Trichuris</taxon>
    </lineage>
</organism>
<accession>A0A085MCJ3</accession>
<dbReference type="PROSITE" id="PS50216">
    <property type="entry name" value="DHHC"/>
    <property type="match status" value="1"/>
</dbReference>
<keyword evidence="2 10" id="KW-0808">Transferase</keyword>
<evidence type="ECO:0000259" key="11">
    <source>
        <dbReference type="Pfam" id="PF01529"/>
    </source>
</evidence>
<dbReference type="AlphaFoldDB" id="A0A085MCJ3"/>
<keyword evidence="3 10" id="KW-0812">Transmembrane</keyword>
<dbReference type="GO" id="GO:0005783">
    <property type="term" value="C:endoplasmic reticulum"/>
    <property type="evidence" value="ECO:0007669"/>
    <property type="project" value="TreeGrafter"/>
</dbReference>
<dbReference type="GO" id="GO:0019706">
    <property type="term" value="F:protein-cysteine S-palmitoyltransferase activity"/>
    <property type="evidence" value="ECO:0007669"/>
    <property type="project" value="UniProtKB-EC"/>
</dbReference>
<dbReference type="Pfam" id="PF01529">
    <property type="entry name" value="DHHC"/>
    <property type="match status" value="1"/>
</dbReference>
<evidence type="ECO:0000256" key="5">
    <source>
        <dbReference type="ARBA" id="ARBA00023136"/>
    </source>
</evidence>
<comment type="domain">
    <text evidence="10">The DHHC domain is required for palmitoyltransferase activity.</text>
</comment>
<feature type="domain" description="Palmitoyltransferase DHHC" evidence="11">
    <location>
        <begin position="263"/>
        <end position="388"/>
    </location>
</feature>
<evidence type="ECO:0000313" key="14">
    <source>
        <dbReference type="Proteomes" id="UP000030764"/>
    </source>
</evidence>